<keyword evidence="1" id="KW-0732">Signal</keyword>
<organism evidence="2 3">
    <name type="scientific">Reichenbachiella ulvae</name>
    <dbReference type="NCBI Taxonomy" id="2980104"/>
    <lineage>
        <taxon>Bacteria</taxon>
        <taxon>Pseudomonadati</taxon>
        <taxon>Bacteroidota</taxon>
        <taxon>Cytophagia</taxon>
        <taxon>Cytophagales</taxon>
        <taxon>Reichenbachiellaceae</taxon>
        <taxon>Reichenbachiella</taxon>
    </lineage>
</organism>
<evidence type="ECO:0000313" key="3">
    <source>
        <dbReference type="Proteomes" id="UP001300692"/>
    </source>
</evidence>
<comment type="caution">
    <text evidence="2">The sequence shown here is derived from an EMBL/GenBank/DDBJ whole genome shotgun (WGS) entry which is preliminary data.</text>
</comment>
<feature type="signal peptide" evidence="1">
    <location>
        <begin position="1"/>
        <end position="23"/>
    </location>
</feature>
<dbReference type="RefSeq" id="WP_264140505.1">
    <property type="nucleotide sequence ID" value="NZ_JAOYOD010000011.1"/>
</dbReference>
<gene>
    <name evidence="2" type="ORF">N7U62_22925</name>
</gene>
<proteinExistence type="predicted"/>
<name>A0ABT3D159_9BACT</name>
<evidence type="ECO:0000313" key="2">
    <source>
        <dbReference type="EMBL" id="MCV9389524.1"/>
    </source>
</evidence>
<feature type="chain" id="PRO_5045760187" evidence="1">
    <location>
        <begin position="24"/>
        <end position="61"/>
    </location>
</feature>
<evidence type="ECO:0000256" key="1">
    <source>
        <dbReference type="SAM" id="SignalP"/>
    </source>
</evidence>
<protein>
    <submittedName>
        <fullName evidence="2">Uncharacterized protein</fullName>
    </submittedName>
</protein>
<accession>A0ABT3D159</accession>
<dbReference type="Proteomes" id="UP001300692">
    <property type="component" value="Unassembled WGS sequence"/>
</dbReference>
<sequence>MTKSKHIILPLCLLVMSLNMLMAQPYGNEWINYNQQYYKIQIAENGIYQLTRTQLATAGVQ</sequence>
<keyword evidence="3" id="KW-1185">Reference proteome</keyword>
<dbReference type="EMBL" id="JAOYOD010000011">
    <property type="protein sequence ID" value="MCV9389524.1"/>
    <property type="molecule type" value="Genomic_DNA"/>
</dbReference>
<reference evidence="2 3" key="1">
    <citation type="submission" date="2022-10" db="EMBL/GenBank/DDBJ databases">
        <title>Comparative genomics and taxonomic characterization of three novel marine species of genus Reichenbachiella exhibiting antioxidant and polysaccharide degradation activities.</title>
        <authorList>
            <person name="Muhammad N."/>
            <person name="Lee Y.-J."/>
            <person name="Ko J."/>
            <person name="Kim S.-G."/>
        </authorList>
    </citation>
    <scope>NUCLEOTIDE SEQUENCE [LARGE SCALE GENOMIC DNA]</scope>
    <source>
        <strain evidence="2 3">ABR2-5</strain>
    </source>
</reference>